<feature type="transmembrane region" description="Helical" evidence="1">
    <location>
        <begin position="245"/>
        <end position="277"/>
    </location>
</feature>
<feature type="transmembrane region" description="Helical" evidence="1">
    <location>
        <begin position="12"/>
        <end position="37"/>
    </location>
</feature>
<dbReference type="InterPro" id="IPR000522">
    <property type="entry name" value="ABC_transptr_permease_BtuC"/>
</dbReference>
<keyword evidence="1" id="KW-0812">Transmembrane</keyword>
<name>A0ABS6EZX7_9CLOT</name>
<evidence type="ECO:0000256" key="1">
    <source>
        <dbReference type="SAM" id="Phobius"/>
    </source>
</evidence>
<feature type="transmembrane region" description="Helical" evidence="1">
    <location>
        <begin position="158"/>
        <end position="179"/>
    </location>
</feature>
<dbReference type="RefSeq" id="WP_216456538.1">
    <property type="nucleotide sequence ID" value="NZ_JAHLQL010000001.1"/>
</dbReference>
<comment type="caution">
    <text evidence="2">The sequence shown here is derived from an EMBL/GenBank/DDBJ whole genome shotgun (WGS) entry which is preliminary data.</text>
</comment>
<keyword evidence="1" id="KW-1133">Transmembrane helix</keyword>
<feature type="transmembrane region" description="Helical" evidence="1">
    <location>
        <begin position="73"/>
        <end position="91"/>
    </location>
</feature>
<dbReference type="Pfam" id="PF01032">
    <property type="entry name" value="FecCD"/>
    <property type="match status" value="1"/>
</dbReference>
<evidence type="ECO:0000313" key="2">
    <source>
        <dbReference type="EMBL" id="MBU5591596.1"/>
    </source>
</evidence>
<reference evidence="2 3" key="1">
    <citation type="submission" date="2021-06" db="EMBL/GenBank/DDBJ databases">
        <authorList>
            <person name="Sun Q."/>
            <person name="Li D."/>
        </authorList>
    </citation>
    <scope>NUCLEOTIDE SEQUENCE [LARGE SCALE GENOMIC DNA]</scope>
    <source>
        <strain evidence="2 3">MSJ-4</strain>
    </source>
</reference>
<gene>
    <name evidence="2" type="ORF">KQI89_07445</name>
</gene>
<dbReference type="CDD" id="cd06550">
    <property type="entry name" value="TM_ABC_iron-siderophores_like"/>
    <property type="match status" value="1"/>
</dbReference>
<protein>
    <submittedName>
        <fullName evidence="2">Iron ABC transporter permease</fullName>
    </submittedName>
</protein>
<proteinExistence type="predicted"/>
<feature type="transmembrane region" description="Helical" evidence="1">
    <location>
        <begin position="289"/>
        <end position="308"/>
    </location>
</feature>
<keyword evidence="1" id="KW-0472">Membrane</keyword>
<keyword evidence="3" id="KW-1185">Reference proteome</keyword>
<dbReference type="PANTHER" id="PTHR30472">
    <property type="entry name" value="FERRIC ENTEROBACTIN TRANSPORT SYSTEM PERMEASE PROTEIN"/>
    <property type="match status" value="1"/>
</dbReference>
<dbReference type="PANTHER" id="PTHR30472:SF70">
    <property type="entry name" value="MOLYBDATE IMPORT SYSTEM PERMEASE PROTEIN MOLB"/>
    <property type="match status" value="1"/>
</dbReference>
<dbReference type="Proteomes" id="UP000736583">
    <property type="component" value="Unassembled WGS sequence"/>
</dbReference>
<feature type="transmembrane region" description="Helical" evidence="1">
    <location>
        <begin position="206"/>
        <end position="225"/>
    </location>
</feature>
<accession>A0ABS6EZX7</accession>
<sequence>MDKSKVFKKNKTAKWSFMIIAMILTFFASLFLGRYVISPKTVLNILINGIFNTNLNASAMESSIVIGIRLPRTILSMLIGAALSVSGATYQGLFKNPLVSPDVLGVSSGAGFGAVLAILFTGISGITPLYAFGFGIFSVFLTYFFAKAREEVSMMSLVLSGMIVSSIFSALISLVKYVADPYDKLPAITYWLMGSFAKVTYEDLKLVIVPIMIGIIMLNLLRWRINILSLGDEESLSLGINPVKIRFVAIFISTVLTAASVSVVGIVGWVGLVIPHISRILVGVDHKDLIPASCILGAIFLTLVDIIARSASSVEIPIGIITSLLGAPFFAFLLRNVRRSRGEW</sequence>
<feature type="transmembrane region" description="Helical" evidence="1">
    <location>
        <begin position="129"/>
        <end position="146"/>
    </location>
</feature>
<dbReference type="EMBL" id="JAHLQL010000001">
    <property type="protein sequence ID" value="MBU5591596.1"/>
    <property type="molecule type" value="Genomic_DNA"/>
</dbReference>
<feature type="transmembrane region" description="Helical" evidence="1">
    <location>
        <begin position="314"/>
        <end position="334"/>
    </location>
</feature>
<organism evidence="2 3">
    <name type="scientific">Clostridium simiarum</name>
    <dbReference type="NCBI Taxonomy" id="2841506"/>
    <lineage>
        <taxon>Bacteria</taxon>
        <taxon>Bacillati</taxon>
        <taxon>Bacillota</taxon>
        <taxon>Clostridia</taxon>
        <taxon>Eubacteriales</taxon>
        <taxon>Clostridiaceae</taxon>
        <taxon>Clostridium</taxon>
    </lineage>
</organism>
<evidence type="ECO:0000313" key="3">
    <source>
        <dbReference type="Proteomes" id="UP000736583"/>
    </source>
</evidence>